<organism evidence="1">
    <name type="scientific">human gut metagenome</name>
    <dbReference type="NCBI Taxonomy" id="408170"/>
    <lineage>
        <taxon>unclassified sequences</taxon>
        <taxon>metagenomes</taxon>
        <taxon>organismal metagenomes</taxon>
    </lineage>
</organism>
<name>K1UBY6_9ZZZZ</name>
<dbReference type="EMBL" id="AJWY01005666">
    <property type="protein sequence ID" value="EKC69011.1"/>
    <property type="molecule type" value="Genomic_DNA"/>
</dbReference>
<proteinExistence type="predicted"/>
<gene>
    <name evidence="1" type="ORF">LEA_08511</name>
</gene>
<protein>
    <submittedName>
        <fullName evidence="1">Uncharacterized protein</fullName>
    </submittedName>
</protein>
<feature type="non-terminal residue" evidence="1">
    <location>
        <position position="24"/>
    </location>
</feature>
<evidence type="ECO:0000313" key="1">
    <source>
        <dbReference type="EMBL" id="EKC69011.1"/>
    </source>
</evidence>
<comment type="caution">
    <text evidence="1">The sequence shown here is derived from an EMBL/GenBank/DDBJ whole genome shotgun (WGS) entry which is preliminary data.</text>
</comment>
<reference evidence="1" key="1">
    <citation type="journal article" date="2013" name="Environ. Microbiol.">
        <title>Microbiota from the distal guts of lean and obese adolescents exhibit partial functional redundancy besides clear differences in community structure.</title>
        <authorList>
            <person name="Ferrer M."/>
            <person name="Ruiz A."/>
            <person name="Lanza F."/>
            <person name="Haange S.B."/>
            <person name="Oberbach A."/>
            <person name="Till H."/>
            <person name="Bargiela R."/>
            <person name="Campoy C."/>
            <person name="Segura M.T."/>
            <person name="Richter M."/>
            <person name="von Bergen M."/>
            <person name="Seifert J."/>
            <person name="Suarez A."/>
        </authorList>
    </citation>
    <scope>NUCLEOTIDE SEQUENCE</scope>
</reference>
<sequence>MELRRFKTELSDVEITADLQITVD</sequence>
<accession>K1UBY6</accession>
<dbReference type="AlphaFoldDB" id="K1UBY6"/>